<dbReference type="InterPro" id="IPR010998">
    <property type="entry name" value="Integrase_recombinase_N"/>
</dbReference>
<feature type="domain" description="Core-binding (CB)" evidence="6">
    <location>
        <begin position="23"/>
        <end position="123"/>
    </location>
</feature>
<dbReference type="PANTHER" id="PTHR30349">
    <property type="entry name" value="PHAGE INTEGRASE-RELATED"/>
    <property type="match status" value="1"/>
</dbReference>
<dbReference type="InterPro" id="IPR004107">
    <property type="entry name" value="Integrase_SAM-like_N"/>
</dbReference>
<comment type="caution">
    <text evidence="7">The sequence shown here is derived from an EMBL/GenBank/DDBJ whole genome shotgun (WGS) entry which is preliminary data.</text>
</comment>
<evidence type="ECO:0000256" key="2">
    <source>
        <dbReference type="ARBA" id="ARBA00023125"/>
    </source>
</evidence>
<dbReference type="AlphaFoldDB" id="A0AAE8W4U6"/>
<reference evidence="7 8" key="1">
    <citation type="submission" date="2019-03" db="EMBL/GenBank/DDBJ databases">
        <title>Comparative genomic analyses of the sweetpotato soil rot pathogen, Streptomyces ipomoeae.</title>
        <authorList>
            <person name="Ruschel Soares N."/>
            <person name="Badger J.H."/>
            <person name="Huguet-Tapia J.C."/>
            <person name="Clark C.A."/>
            <person name="Pettis G.S."/>
        </authorList>
    </citation>
    <scope>NUCLEOTIDE SEQUENCE [LARGE SCALE GENOMIC DNA]</scope>
    <source>
        <strain evidence="7 8">88-35</strain>
    </source>
</reference>
<evidence type="ECO:0000256" key="4">
    <source>
        <dbReference type="PROSITE-ProRule" id="PRU01248"/>
    </source>
</evidence>
<protein>
    <submittedName>
        <fullName evidence="7">Integrase</fullName>
    </submittedName>
</protein>
<evidence type="ECO:0000256" key="1">
    <source>
        <dbReference type="ARBA" id="ARBA00022908"/>
    </source>
</evidence>
<dbReference type="PROSITE" id="PS51900">
    <property type="entry name" value="CB"/>
    <property type="match status" value="1"/>
</dbReference>
<dbReference type="Proteomes" id="UP000318720">
    <property type="component" value="Unassembled WGS sequence"/>
</dbReference>
<dbReference type="PANTHER" id="PTHR30349:SF90">
    <property type="entry name" value="TYROSINE RECOMBINASE XERD"/>
    <property type="match status" value="1"/>
</dbReference>
<dbReference type="RefSeq" id="WP_063747322.1">
    <property type="nucleotide sequence ID" value="NZ_JARAVC010000594.1"/>
</dbReference>
<dbReference type="EMBL" id="SPAZ01000069">
    <property type="protein sequence ID" value="TQE37069.1"/>
    <property type="molecule type" value="Genomic_DNA"/>
</dbReference>
<keyword evidence="3" id="KW-0233">DNA recombination</keyword>
<evidence type="ECO:0000259" key="5">
    <source>
        <dbReference type="PROSITE" id="PS51898"/>
    </source>
</evidence>
<evidence type="ECO:0000259" key="6">
    <source>
        <dbReference type="PROSITE" id="PS51900"/>
    </source>
</evidence>
<sequence>MRVQRVRVPDSDRVSYTVIDDGGLPVKAADVYLGHLTATGRSPYTVEAYAHDLRDFFEWTGQRGVDFRCLGLEDLAEFFVWLQQPRPARQPGVYQLPGTPPAVGNTTLVRKRAALAGLYRFHARRDETVPALLGELTGPRPMGRYVPMLAHTRRHGPGLDAYSPIRIATAPKARATVTAGETRRLVDACARLRDRFLIVLLSETGLRIGETLGLRHEDLRLRAGEVRVVPRESNVNAARVKGLKPRTVPAGPEIFDAYADYMESEYGTLDCDYVFVNLFRPPVGAPMTRSAIEDLAARLRKRTGIGHFTPHVLRHSWATRLLRAKVPIEVVAKLLGHSSSQVTEQIYAHLTVEDHRKVLVSAGVLRNGSVEE</sequence>
<feature type="domain" description="Tyr recombinase" evidence="5">
    <location>
        <begin position="172"/>
        <end position="360"/>
    </location>
</feature>
<dbReference type="InterPro" id="IPR044068">
    <property type="entry name" value="CB"/>
</dbReference>
<keyword evidence="2 4" id="KW-0238">DNA-binding</keyword>
<dbReference type="GO" id="GO:0015074">
    <property type="term" value="P:DNA integration"/>
    <property type="evidence" value="ECO:0007669"/>
    <property type="project" value="UniProtKB-KW"/>
</dbReference>
<proteinExistence type="predicted"/>
<evidence type="ECO:0000313" key="7">
    <source>
        <dbReference type="EMBL" id="TQE37069.1"/>
    </source>
</evidence>
<accession>A0AAE8W4U6</accession>
<keyword evidence="1" id="KW-0229">DNA integration</keyword>
<dbReference type="GO" id="GO:0003677">
    <property type="term" value="F:DNA binding"/>
    <property type="evidence" value="ECO:0007669"/>
    <property type="project" value="UniProtKB-UniRule"/>
</dbReference>
<dbReference type="Pfam" id="PF02899">
    <property type="entry name" value="Phage_int_SAM_1"/>
    <property type="match status" value="1"/>
</dbReference>
<organism evidence="7 8">
    <name type="scientific">Streptomyces ipomoeae</name>
    <dbReference type="NCBI Taxonomy" id="103232"/>
    <lineage>
        <taxon>Bacteria</taxon>
        <taxon>Bacillati</taxon>
        <taxon>Actinomycetota</taxon>
        <taxon>Actinomycetes</taxon>
        <taxon>Kitasatosporales</taxon>
        <taxon>Streptomycetaceae</taxon>
        <taxon>Streptomyces</taxon>
    </lineage>
</organism>
<dbReference type="InterPro" id="IPR011010">
    <property type="entry name" value="DNA_brk_join_enz"/>
</dbReference>
<dbReference type="InterPro" id="IPR013762">
    <property type="entry name" value="Integrase-like_cat_sf"/>
</dbReference>
<name>A0AAE8W4U6_9ACTN</name>
<dbReference type="PROSITE" id="PS51898">
    <property type="entry name" value="TYR_RECOMBINASE"/>
    <property type="match status" value="1"/>
</dbReference>
<dbReference type="Gene3D" id="1.10.150.130">
    <property type="match status" value="1"/>
</dbReference>
<gene>
    <name evidence="7" type="ORF">Sipo8835_08430</name>
</gene>
<dbReference type="SUPFAM" id="SSF56349">
    <property type="entry name" value="DNA breaking-rejoining enzymes"/>
    <property type="match status" value="1"/>
</dbReference>
<dbReference type="Pfam" id="PF00589">
    <property type="entry name" value="Phage_integrase"/>
    <property type="match status" value="1"/>
</dbReference>
<evidence type="ECO:0000313" key="8">
    <source>
        <dbReference type="Proteomes" id="UP000318720"/>
    </source>
</evidence>
<dbReference type="InterPro" id="IPR050090">
    <property type="entry name" value="Tyrosine_recombinase_XerCD"/>
</dbReference>
<dbReference type="InterPro" id="IPR002104">
    <property type="entry name" value="Integrase_catalytic"/>
</dbReference>
<dbReference type="GO" id="GO:0006310">
    <property type="term" value="P:DNA recombination"/>
    <property type="evidence" value="ECO:0007669"/>
    <property type="project" value="UniProtKB-KW"/>
</dbReference>
<evidence type="ECO:0000256" key="3">
    <source>
        <dbReference type="ARBA" id="ARBA00023172"/>
    </source>
</evidence>
<dbReference type="Gene3D" id="1.10.443.10">
    <property type="entry name" value="Intergrase catalytic core"/>
    <property type="match status" value="1"/>
</dbReference>